<dbReference type="PANTHER" id="PTHR46910:SF5">
    <property type="entry name" value="ZN(II)2CYS6 TRANSCRIPTION FACTOR (EUROFUNG)"/>
    <property type="match status" value="1"/>
</dbReference>
<reference evidence="4 5" key="1">
    <citation type="submission" date="2015-09" db="EMBL/GenBank/DDBJ databases">
        <title>Draft genome of a European isolate of the apple canker pathogen Neonectria ditissima.</title>
        <authorList>
            <person name="Gomez-Cortecero A."/>
            <person name="Harrison R.J."/>
            <person name="Armitage A.D."/>
        </authorList>
    </citation>
    <scope>NUCLEOTIDE SEQUENCE [LARGE SCALE GENOMIC DNA]</scope>
    <source>
        <strain evidence="4 5">R09/05</strain>
    </source>
</reference>
<evidence type="ECO:0000256" key="1">
    <source>
        <dbReference type="ARBA" id="ARBA00023242"/>
    </source>
</evidence>
<evidence type="ECO:0000256" key="2">
    <source>
        <dbReference type="SAM" id="MobiDB-lite"/>
    </source>
</evidence>
<evidence type="ECO:0000259" key="3">
    <source>
        <dbReference type="SMART" id="SM00906"/>
    </source>
</evidence>
<evidence type="ECO:0000313" key="4">
    <source>
        <dbReference type="EMBL" id="KPM43761.1"/>
    </source>
</evidence>
<dbReference type="InterPro" id="IPR007219">
    <property type="entry name" value="XnlR_reg_dom"/>
</dbReference>
<sequence length="659" mass="74093">MGHKPREVRQRVMISNQYERKIDHLAARLTGIENTLAKITKYLHRDDVPSIASLPTHTYPSASAAAPNNVYKASPPSDSDQTFEGSSSMTSQAISAGVFLEQAVTTSTPIGEQPNPGIKNALASLRQIVHMQDRKCVSHEAMFTHQKSVPQGGYSQLPMPPIDFVLRILREIEATPPVAFITSCSFINIKYFIECCRKVYFATEDYSIAIFVIVNVGLYYLFQEKSVEDQSQLGQYLEYHHLCRDNLETALSSWPLLHLPNKEMIEALLLGTIYSIENSKFTLGYQLNSAAAAMCQALGWHRIEHVEDPANDTKSSIFWFCYMMDKGLSLRFGRNSVMQDWDISSPRRSGNIHMAEPWRDMLNAWIKTGSVLGEVYEKLYSPLATTRQPEEQVETARLLVQSMKQQWKVLEAVSTAATQENSTIQVTGTEYGNPQQRRAMSLNVILNSAQVAHLVSLTLIYRAIPSAPGFPSAFNTECIEAARMALKCHQDCMDLTSDNRFAMLGYLNWTILYTPFTPFTVLFCHVIETSNAEDLQRLEKFAASLQPVISMSPAIDKFQRLCKVLHQVAALYIEAKAQAQQNQDMIMVGNDFDTYFSQLGFIPEPYQAEDMLPGGGLGPSSGPTVNKAPRLEDWFSGSRSVMGMMEEDWLDFDPNEWLS</sequence>
<dbReference type="AlphaFoldDB" id="A0A0P7BRC2"/>
<dbReference type="GO" id="GO:0003700">
    <property type="term" value="F:DNA-binding transcription factor activity"/>
    <property type="evidence" value="ECO:0007669"/>
    <property type="project" value="InterPro"/>
</dbReference>
<keyword evidence="5" id="KW-1185">Reference proteome</keyword>
<dbReference type="Pfam" id="PF04082">
    <property type="entry name" value="Fungal_trans"/>
    <property type="match status" value="1"/>
</dbReference>
<dbReference type="GO" id="GO:0008270">
    <property type="term" value="F:zinc ion binding"/>
    <property type="evidence" value="ECO:0007669"/>
    <property type="project" value="InterPro"/>
</dbReference>
<proteinExistence type="predicted"/>
<protein>
    <recommendedName>
        <fullName evidence="3">Xylanolytic transcriptional activator regulatory domain-containing protein</fullName>
    </recommendedName>
</protein>
<keyword evidence="1" id="KW-0539">Nucleus</keyword>
<dbReference type="EMBL" id="LKCW01000027">
    <property type="protein sequence ID" value="KPM43761.1"/>
    <property type="molecule type" value="Genomic_DNA"/>
</dbReference>
<accession>A0A0P7BRC2</accession>
<dbReference type="GO" id="GO:0003677">
    <property type="term" value="F:DNA binding"/>
    <property type="evidence" value="ECO:0007669"/>
    <property type="project" value="InterPro"/>
</dbReference>
<dbReference type="SMART" id="SM00906">
    <property type="entry name" value="Fungal_trans"/>
    <property type="match status" value="1"/>
</dbReference>
<dbReference type="Proteomes" id="UP000050424">
    <property type="component" value="Unassembled WGS sequence"/>
</dbReference>
<dbReference type="STRING" id="78410.A0A0P7BRC2"/>
<gene>
    <name evidence="4" type="ORF">AK830_g2735</name>
</gene>
<evidence type="ECO:0000313" key="5">
    <source>
        <dbReference type="Proteomes" id="UP000050424"/>
    </source>
</evidence>
<feature type="compositionally biased region" description="Polar residues" evidence="2">
    <location>
        <begin position="76"/>
        <end position="87"/>
    </location>
</feature>
<name>A0A0P7BRC2_9HYPO</name>
<dbReference type="InterPro" id="IPR050987">
    <property type="entry name" value="AtrR-like"/>
</dbReference>
<dbReference type="GO" id="GO:0006351">
    <property type="term" value="P:DNA-templated transcription"/>
    <property type="evidence" value="ECO:0007669"/>
    <property type="project" value="InterPro"/>
</dbReference>
<dbReference type="OrthoDB" id="103819at2759"/>
<feature type="domain" description="Xylanolytic transcriptional activator regulatory" evidence="3">
    <location>
        <begin position="284"/>
        <end position="352"/>
    </location>
</feature>
<organism evidence="4 5">
    <name type="scientific">Neonectria ditissima</name>
    <dbReference type="NCBI Taxonomy" id="78410"/>
    <lineage>
        <taxon>Eukaryota</taxon>
        <taxon>Fungi</taxon>
        <taxon>Dikarya</taxon>
        <taxon>Ascomycota</taxon>
        <taxon>Pezizomycotina</taxon>
        <taxon>Sordariomycetes</taxon>
        <taxon>Hypocreomycetidae</taxon>
        <taxon>Hypocreales</taxon>
        <taxon>Nectriaceae</taxon>
        <taxon>Neonectria</taxon>
    </lineage>
</organism>
<feature type="region of interest" description="Disordered" evidence="2">
    <location>
        <begin position="62"/>
        <end position="87"/>
    </location>
</feature>
<dbReference type="PANTHER" id="PTHR46910">
    <property type="entry name" value="TRANSCRIPTION FACTOR PDR1"/>
    <property type="match status" value="1"/>
</dbReference>
<comment type="caution">
    <text evidence="4">The sequence shown here is derived from an EMBL/GenBank/DDBJ whole genome shotgun (WGS) entry which is preliminary data.</text>
</comment>
<dbReference type="CDD" id="cd12148">
    <property type="entry name" value="fungal_TF_MHR"/>
    <property type="match status" value="1"/>
</dbReference>